<organism evidence="1 2">
    <name type="scientific">Shimia aestuarii</name>
    <dbReference type="NCBI Taxonomy" id="254406"/>
    <lineage>
        <taxon>Bacteria</taxon>
        <taxon>Pseudomonadati</taxon>
        <taxon>Pseudomonadota</taxon>
        <taxon>Alphaproteobacteria</taxon>
        <taxon>Rhodobacterales</taxon>
        <taxon>Roseobacteraceae</taxon>
    </lineage>
</organism>
<dbReference type="PROSITE" id="PS51257">
    <property type="entry name" value="PROKAR_LIPOPROTEIN"/>
    <property type="match status" value="1"/>
</dbReference>
<reference evidence="1 2" key="1">
    <citation type="submission" date="2016-10" db="EMBL/GenBank/DDBJ databases">
        <authorList>
            <person name="de Groot N.N."/>
        </authorList>
    </citation>
    <scope>NUCLEOTIDE SEQUENCE [LARGE SCALE GENOMIC DNA]</scope>
    <source>
        <strain evidence="1 2">DSM 15283</strain>
    </source>
</reference>
<dbReference type="AlphaFoldDB" id="A0A1I4HXJ3"/>
<keyword evidence="2" id="KW-1185">Reference proteome</keyword>
<proteinExistence type="predicted"/>
<dbReference type="RefSeq" id="WP_165609982.1">
    <property type="nucleotide sequence ID" value="NZ_FOTQ01000001.1"/>
</dbReference>
<accession>A0A1I4HXJ3</accession>
<dbReference type="STRING" id="254406.SAMN04488042_101315"/>
<evidence type="ECO:0008006" key="3">
    <source>
        <dbReference type="Google" id="ProtNLM"/>
    </source>
</evidence>
<evidence type="ECO:0000313" key="2">
    <source>
        <dbReference type="Proteomes" id="UP000199144"/>
    </source>
</evidence>
<dbReference type="Proteomes" id="UP000199144">
    <property type="component" value="Unassembled WGS sequence"/>
</dbReference>
<protein>
    <recommendedName>
        <fullName evidence="3">Lipoprotein</fullName>
    </recommendedName>
</protein>
<evidence type="ECO:0000313" key="1">
    <source>
        <dbReference type="EMBL" id="SFL46895.1"/>
    </source>
</evidence>
<dbReference type="EMBL" id="FOTQ01000001">
    <property type="protein sequence ID" value="SFL46895.1"/>
    <property type="molecule type" value="Genomic_DNA"/>
</dbReference>
<gene>
    <name evidence="1" type="ORF">SAMN04488042_101315</name>
</gene>
<sequence>MRLAVLLSVMVALGACVSSTGGTPYGNTSKTGNLGYATPVGGCNGGAECGRGR</sequence>
<name>A0A1I4HXJ3_9RHOB</name>